<reference evidence="1 2" key="1">
    <citation type="submission" date="2016-03" db="EMBL/GenBank/DDBJ databases">
        <authorList>
            <person name="Heylen K."/>
            <person name="De Vos P."/>
            <person name="Vekeman B."/>
        </authorList>
    </citation>
    <scope>NUCLEOTIDE SEQUENCE [LARGE SCALE GENOMIC DNA]</scope>
    <source>
        <strain evidence="1 2">R-49807</strain>
    </source>
</reference>
<gene>
    <name evidence="1" type="ORF">A1356_09425</name>
</gene>
<dbReference type="AlphaFoldDB" id="A0A291IEX6"/>
<protein>
    <submittedName>
        <fullName evidence="1">Uncharacterized protein</fullName>
    </submittedName>
</protein>
<name>A0A291IEX6_9GAMM</name>
<dbReference type="RefSeq" id="WP_054762846.1">
    <property type="nucleotide sequence ID" value="NZ_AP019777.1"/>
</dbReference>
<evidence type="ECO:0000313" key="1">
    <source>
        <dbReference type="EMBL" id="OAI27548.1"/>
    </source>
</evidence>
<proteinExistence type="predicted"/>
<accession>A0A291IEX6</accession>
<dbReference type="Proteomes" id="UP000077734">
    <property type="component" value="Unassembled WGS sequence"/>
</dbReference>
<dbReference type="KEGG" id="mko:MKLM6_0398"/>
<sequence>MPKKSLWWLFSICATAAAAGPAHSWAANLLVFDTVSGANASEYDHPLAAIGVSILIGAVYGLYWLRNRA</sequence>
<comment type="caution">
    <text evidence="1">The sequence shown here is derived from an EMBL/GenBank/DDBJ whole genome shotgun (WGS) entry which is preliminary data.</text>
</comment>
<dbReference type="EMBL" id="LUUL01000063">
    <property type="protein sequence ID" value="OAI27548.1"/>
    <property type="molecule type" value="Genomic_DNA"/>
</dbReference>
<keyword evidence="2" id="KW-1185">Reference proteome</keyword>
<evidence type="ECO:0000313" key="2">
    <source>
        <dbReference type="Proteomes" id="UP000077734"/>
    </source>
</evidence>
<organism evidence="1 2">
    <name type="scientific">Methylomonas koyamae</name>
    <dbReference type="NCBI Taxonomy" id="702114"/>
    <lineage>
        <taxon>Bacteria</taxon>
        <taxon>Pseudomonadati</taxon>
        <taxon>Pseudomonadota</taxon>
        <taxon>Gammaproteobacteria</taxon>
        <taxon>Methylococcales</taxon>
        <taxon>Methylococcaceae</taxon>
        <taxon>Methylomonas</taxon>
    </lineage>
</organism>